<dbReference type="EMBL" id="JAAXPR010000005">
    <property type="protein sequence ID" value="NKZ20058.1"/>
    <property type="molecule type" value="Genomic_DNA"/>
</dbReference>
<proteinExistence type="predicted"/>
<dbReference type="Gene3D" id="3.40.50.880">
    <property type="match status" value="1"/>
</dbReference>
<evidence type="ECO:0000313" key="1">
    <source>
        <dbReference type="EMBL" id="NKZ20058.1"/>
    </source>
</evidence>
<dbReference type="GO" id="GO:0033969">
    <property type="term" value="F:gamma-glutamyl-gamma-aminobutyrate hydrolase activity"/>
    <property type="evidence" value="ECO:0007669"/>
    <property type="project" value="TreeGrafter"/>
</dbReference>
<dbReference type="PANTHER" id="PTHR43235">
    <property type="entry name" value="GLUTAMINE AMIDOTRANSFERASE PB2B2.05-RELATED"/>
    <property type="match status" value="1"/>
</dbReference>
<dbReference type="Proteomes" id="UP000522720">
    <property type="component" value="Unassembled WGS sequence"/>
</dbReference>
<dbReference type="GO" id="GO:0006598">
    <property type="term" value="P:polyamine catabolic process"/>
    <property type="evidence" value="ECO:0007669"/>
    <property type="project" value="TreeGrafter"/>
</dbReference>
<dbReference type="Pfam" id="PF07722">
    <property type="entry name" value="Peptidase_C26"/>
    <property type="match status" value="1"/>
</dbReference>
<dbReference type="PANTHER" id="PTHR43235:SF1">
    <property type="entry name" value="GLUTAMINE AMIDOTRANSFERASE PB2B2.05-RELATED"/>
    <property type="match status" value="1"/>
</dbReference>
<dbReference type="AlphaFoldDB" id="A0A7X6S0B6"/>
<name>A0A7X6S0B6_9STRE</name>
<evidence type="ECO:0000313" key="2">
    <source>
        <dbReference type="Proteomes" id="UP000522720"/>
    </source>
</evidence>
<dbReference type="CDD" id="cd01745">
    <property type="entry name" value="GATase1_2"/>
    <property type="match status" value="1"/>
</dbReference>
<dbReference type="PROSITE" id="PS51273">
    <property type="entry name" value="GATASE_TYPE_1"/>
    <property type="match status" value="1"/>
</dbReference>
<dbReference type="RefSeq" id="WP_168548815.1">
    <property type="nucleotide sequence ID" value="NZ_JAAXPR010000005.1"/>
</dbReference>
<dbReference type="InterPro" id="IPR044668">
    <property type="entry name" value="PuuD-like"/>
</dbReference>
<reference evidence="1 2" key="1">
    <citation type="submission" date="2020-04" db="EMBL/GenBank/DDBJ databases">
        <title>MicrobeNet Type strains.</title>
        <authorList>
            <person name="Nicholson A.C."/>
        </authorList>
    </citation>
    <scope>NUCLEOTIDE SEQUENCE [LARGE SCALE GENOMIC DNA]</scope>
    <source>
        <strain evidence="1 2">CCUG 69612</strain>
    </source>
</reference>
<gene>
    <name evidence="1" type="ORF">HF992_04225</name>
</gene>
<sequence>MKPVIVGITGNEKEIPAMSGITYDAVPRSLSEAVKTAGGVPIILPLGTPDLAPAYIAMIDKLVLSGGQHVDPHYYGEEKLVDSEDYSPERDEFELALIREALKQKKPIFAVCRGMQLLNVALGGSLHQETKGHLQDKLLGTHHQIDVVPNTKFSSLLQSGLKINSIHSQSIKELAPGLTLTARDPRDGTIEAYEGIIGSPVIGLQWHPEFLLEDGHHSRLFQYLVHSM</sequence>
<dbReference type="InterPro" id="IPR011697">
    <property type="entry name" value="Peptidase_C26"/>
</dbReference>
<keyword evidence="1" id="KW-0378">Hydrolase</keyword>
<keyword evidence="2" id="KW-1185">Reference proteome</keyword>
<organism evidence="1 2">
    <name type="scientific">Streptococcus ovuberis</name>
    <dbReference type="NCBI Taxonomy" id="1936207"/>
    <lineage>
        <taxon>Bacteria</taxon>
        <taxon>Bacillati</taxon>
        <taxon>Bacillota</taxon>
        <taxon>Bacilli</taxon>
        <taxon>Lactobacillales</taxon>
        <taxon>Streptococcaceae</taxon>
        <taxon>Streptococcus</taxon>
    </lineage>
</organism>
<dbReference type="InterPro" id="IPR029062">
    <property type="entry name" value="Class_I_gatase-like"/>
</dbReference>
<dbReference type="SUPFAM" id="SSF52317">
    <property type="entry name" value="Class I glutamine amidotransferase-like"/>
    <property type="match status" value="1"/>
</dbReference>
<dbReference type="GO" id="GO:0005829">
    <property type="term" value="C:cytosol"/>
    <property type="evidence" value="ECO:0007669"/>
    <property type="project" value="TreeGrafter"/>
</dbReference>
<protein>
    <submittedName>
        <fullName evidence="1">Gamma-glutamyl-gamma-aminobutyrate hydrolase family protein</fullName>
    </submittedName>
</protein>
<comment type="caution">
    <text evidence="1">The sequence shown here is derived from an EMBL/GenBank/DDBJ whole genome shotgun (WGS) entry which is preliminary data.</text>
</comment>
<accession>A0A7X6S0B6</accession>